<reference evidence="3" key="2">
    <citation type="submission" date="2015-01" db="EMBL/GenBank/DDBJ databases">
        <title>Evolutionary Origins and Diversification of the Mycorrhizal Mutualists.</title>
        <authorList>
            <consortium name="DOE Joint Genome Institute"/>
            <consortium name="Mycorrhizal Genomics Consortium"/>
            <person name="Kohler A."/>
            <person name="Kuo A."/>
            <person name="Nagy L.G."/>
            <person name="Floudas D."/>
            <person name="Copeland A."/>
            <person name="Barry K.W."/>
            <person name="Cichocki N."/>
            <person name="Veneault-Fourrey C."/>
            <person name="LaButti K."/>
            <person name="Lindquist E.A."/>
            <person name="Lipzen A."/>
            <person name="Lundell T."/>
            <person name="Morin E."/>
            <person name="Murat C."/>
            <person name="Riley R."/>
            <person name="Ohm R."/>
            <person name="Sun H."/>
            <person name="Tunlid A."/>
            <person name="Henrissat B."/>
            <person name="Grigoriev I.V."/>
            <person name="Hibbett D.S."/>
            <person name="Martin F."/>
        </authorList>
    </citation>
    <scope>NUCLEOTIDE SEQUENCE [LARGE SCALE GENOMIC DNA]</scope>
    <source>
        <strain evidence="3">Zn</strain>
    </source>
</reference>
<dbReference type="InParanoid" id="A0A0C3H8F5"/>
<dbReference type="EMBL" id="KN832880">
    <property type="protein sequence ID" value="KIM98641.1"/>
    <property type="molecule type" value="Genomic_DNA"/>
</dbReference>
<protein>
    <recommendedName>
        <fullName evidence="1">Tc1-like transposase DDE domain-containing protein</fullName>
    </recommendedName>
</protein>
<sequence length="167" mass="19793">MYESQADYDIRILEWQASLPHTKEVKPKGNAMSQKYYTERLLPVYIEAVNSARLQHAKNWYLQEDNDPSHGSRKYGLAQRLKRDSWVNTLPHPPQSPDLNPMEGIWNILKQRIRRYIWRSIEELKEIIQREWSKITMEEVRSRISEMPGRCKSLVKSSGGPIRSNLW</sequence>
<name>A0A0C3H8F5_OIDMZ</name>
<gene>
    <name evidence="2" type="ORF">OIDMADRAFT_20135</name>
</gene>
<reference evidence="2 3" key="1">
    <citation type="submission" date="2014-04" db="EMBL/GenBank/DDBJ databases">
        <authorList>
            <consortium name="DOE Joint Genome Institute"/>
            <person name="Kuo A."/>
            <person name="Martino E."/>
            <person name="Perotto S."/>
            <person name="Kohler A."/>
            <person name="Nagy L.G."/>
            <person name="Floudas D."/>
            <person name="Copeland A."/>
            <person name="Barry K.W."/>
            <person name="Cichocki N."/>
            <person name="Veneault-Fourrey C."/>
            <person name="LaButti K."/>
            <person name="Lindquist E.A."/>
            <person name="Lipzen A."/>
            <person name="Lundell T."/>
            <person name="Morin E."/>
            <person name="Murat C."/>
            <person name="Sun H."/>
            <person name="Tunlid A."/>
            <person name="Henrissat B."/>
            <person name="Grigoriev I.V."/>
            <person name="Hibbett D.S."/>
            <person name="Martin F."/>
            <person name="Nordberg H.P."/>
            <person name="Cantor M.N."/>
            <person name="Hua S.X."/>
        </authorList>
    </citation>
    <scope>NUCLEOTIDE SEQUENCE [LARGE SCALE GENOMIC DNA]</scope>
    <source>
        <strain evidence="2 3">Zn</strain>
    </source>
</reference>
<dbReference type="STRING" id="913774.A0A0C3H8F5"/>
<keyword evidence="3" id="KW-1185">Reference proteome</keyword>
<accession>A0A0C3H8F5</accession>
<dbReference type="Proteomes" id="UP000054321">
    <property type="component" value="Unassembled WGS sequence"/>
</dbReference>
<dbReference type="OrthoDB" id="3558079at2759"/>
<evidence type="ECO:0000313" key="3">
    <source>
        <dbReference type="Proteomes" id="UP000054321"/>
    </source>
</evidence>
<evidence type="ECO:0000313" key="2">
    <source>
        <dbReference type="EMBL" id="KIM98641.1"/>
    </source>
</evidence>
<evidence type="ECO:0000259" key="1">
    <source>
        <dbReference type="Pfam" id="PF13358"/>
    </source>
</evidence>
<feature type="domain" description="Tc1-like transposase DDE" evidence="1">
    <location>
        <begin position="34"/>
        <end position="125"/>
    </location>
</feature>
<dbReference type="Pfam" id="PF13358">
    <property type="entry name" value="DDE_3"/>
    <property type="match status" value="1"/>
</dbReference>
<dbReference type="GO" id="GO:0003676">
    <property type="term" value="F:nucleic acid binding"/>
    <property type="evidence" value="ECO:0007669"/>
    <property type="project" value="InterPro"/>
</dbReference>
<dbReference type="AlphaFoldDB" id="A0A0C3H8F5"/>
<organism evidence="2 3">
    <name type="scientific">Oidiodendron maius (strain Zn)</name>
    <dbReference type="NCBI Taxonomy" id="913774"/>
    <lineage>
        <taxon>Eukaryota</taxon>
        <taxon>Fungi</taxon>
        <taxon>Dikarya</taxon>
        <taxon>Ascomycota</taxon>
        <taxon>Pezizomycotina</taxon>
        <taxon>Leotiomycetes</taxon>
        <taxon>Leotiomycetes incertae sedis</taxon>
        <taxon>Myxotrichaceae</taxon>
        <taxon>Oidiodendron</taxon>
    </lineage>
</organism>
<proteinExistence type="predicted"/>
<dbReference type="HOGENOM" id="CLU_033666_12_2_1"/>
<dbReference type="Gene3D" id="3.30.420.10">
    <property type="entry name" value="Ribonuclease H-like superfamily/Ribonuclease H"/>
    <property type="match status" value="1"/>
</dbReference>
<dbReference type="InterPro" id="IPR038717">
    <property type="entry name" value="Tc1-like_DDE_dom"/>
</dbReference>
<dbReference type="InterPro" id="IPR036397">
    <property type="entry name" value="RNaseH_sf"/>
</dbReference>